<comment type="caution">
    <text evidence="1">The sequence shown here is derived from an EMBL/GenBank/DDBJ whole genome shotgun (WGS) entry which is preliminary data.</text>
</comment>
<gene>
    <name evidence="1" type="ORF">B1A_10126</name>
</gene>
<feature type="non-terminal residue" evidence="1">
    <location>
        <position position="148"/>
    </location>
</feature>
<reference evidence="1" key="2">
    <citation type="journal article" date="2014" name="ISME J.">
        <title>Microbial stratification in low pH oxic and suboxic macroscopic growths along an acid mine drainage.</title>
        <authorList>
            <person name="Mendez-Garcia C."/>
            <person name="Mesa V."/>
            <person name="Sprenger R.R."/>
            <person name="Richter M."/>
            <person name="Diez M.S."/>
            <person name="Solano J."/>
            <person name="Bargiela R."/>
            <person name="Golyshina O.V."/>
            <person name="Manteca A."/>
            <person name="Ramos J.L."/>
            <person name="Gallego J.R."/>
            <person name="Llorente I."/>
            <person name="Martins Dos Santos V.A."/>
            <person name="Jensen O.N."/>
            <person name="Pelaez A.I."/>
            <person name="Sanchez J."/>
            <person name="Ferrer M."/>
        </authorList>
    </citation>
    <scope>NUCLEOTIDE SEQUENCE</scope>
</reference>
<proteinExistence type="predicted"/>
<evidence type="ECO:0000313" key="1">
    <source>
        <dbReference type="EMBL" id="EQD60445.1"/>
    </source>
</evidence>
<dbReference type="AlphaFoldDB" id="T1C2U3"/>
<sequence length="148" mass="15555">MVEAGVGLLPAGGGLKEIAVRCAQQAAGGDSFDFVKRYFETVAMAKVSGSALEARQMGLLRESDVVVFNSFEVLHVALRTAAALADSGWHPALPAREVIVAGDVGTASLKMLLINMFSGKFISEHDYEIAGRIADTLCGGDIERGVTV</sequence>
<accession>T1C2U3</accession>
<dbReference type="EMBL" id="AUZX01007212">
    <property type="protein sequence ID" value="EQD60445.1"/>
    <property type="molecule type" value="Genomic_DNA"/>
</dbReference>
<reference evidence="1" key="1">
    <citation type="submission" date="2013-08" db="EMBL/GenBank/DDBJ databases">
        <authorList>
            <person name="Mendez C."/>
            <person name="Richter M."/>
            <person name="Ferrer M."/>
            <person name="Sanchez J."/>
        </authorList>
    </citation>
    <scope>NUCLEOTIDE SEQUENCE</scope>
</reference>
<protein>
    <submittedName>
        <fullName evidence="1">3-hydroxyacyl-CoA dehydrogenase</fullName>
    </submittedName>
</protein>
<name>T1C2U3_9ZZZZ</name>
<organism evidence="1">
    <name type="scientific">mine drainage metagenome</name>
    <dbReference type="NCBI Taxonomy" id="410659"/>
    <lineage>
        <taxon>unclassified sequences</taxon>
        <taxon>metagenomes</taxon>
        <taxon>ecological metagenomes</taxon>
    </lineage>
</organism>